<proteinExistence type="inferred from homology"/>
<dbReference type="GO" id="GO:0022857">
    <property type="term" value="F:transmembrane transporter activity"/>
    <property type="evidence" value="ECO:0007669"/>
    <property type="project" value="InterPro"/>
</dbReference>
<evidence type="ECO:0000256" key="1">
    <source>
        <dbReference type="ARBA" id="ARBA00009477"/>
    </source>
</evidence>
<evidence type="ECO:0000313" key="4">
    <source>
        <dbReference type="EMBL" id="SEF72855.1"/>
    </source>
</evidence>
<dbReference type="InterPro" id="IPR058792">
    <property type="entry name" value="Beta-barrel_RND_2"/>
</dbReference>
<dbReference type="NCBIfam" id="TIGR01730">
    <property type="entry name" value="RND_mfp"/>
    <property type="match status" value="1"/>
</dbReference>
<keyword evidence="2" id="KW-0813">Transport</keyword>
<name>A0A1H5UCK9_9BACT</name>
<dbReference type="STRING" id="1120964.GCA_001313265_03022"/>
<dbReference type="Proteomes" id="UP000236736">
    <property type="component" value="Unassembled WGS sequence"/>
</dbReference>
<dbReference type="OrthoDB" id="9814657at2"/>
<dbReference type="PANTHER" id="PTHR30097">
    <property type="entry name" value="CATION EFFLUX SYSTEM PROTEIN CUSB"/>
    <property type="match status" value="1"/>
</dbReference>
<evidence type="ECO:0000313" key="5">
    <source>
        <dbReference type="Proteomes" id="UP000236736"/>
    </source>
</evidence>
<dbReference type="RefSeq" id="WP_103923853.1">
    <property type="nucleotide sequence ID" value="NZ_FNVR01000004.1"/>
</dbReference>
<feature type="domain" description="CusB-like beta-barrel" evidence="3">
    <location>
        <begin position="234"/>
        <end position="306"/>
    </location>
</feature>
<dbReference type="GO" id="GO:0016020">
    <property type="term" value="C:membrane"/>
    <property type="evidence" value="ECO:0007669"/>
    <property type="project" value="InterPro"/>
</dbReference>
<evidence type="ECO:0000259" key="3">
    <source>
        <dbReference type="Pfam" id="PF25954"/>
    </source>
</evidence>
<dbReference type="InterPro" id="IPR051909">
    <property type="entry name" value="MFP_Cation_Efflux"/>
</dbReference>
<reference evidence="5" key="1">
    <citation type="submission" date="2016-10" db="EMBL/GenBank/DDBJ databases">
        <authorList>
            <person name="Varghese N."/>
            <person name="Submissions S."/>
        </authorList>
    </citation>
    <scope>NUCLEOTIDE SEQUENCE [LARGE SCALE GENOMIC DNA]</scope>
    <source>
        <strain evidence="5">DSM 17298</strain>
    </source>
</reference>
<dbReference type="SUPFAM" id="SSF111369">
    <property type="entry name" value="HlyD-like secretion proteins"/>
    <property type="match status" value="1"/>
</dbReference>
<evidence type="ECO:0000256" key="2">
    <source>
        <dbReference type="ARBA" id="ARBA00022448"/>
    </source>
</evidence>
<dbReference type="GO" id="GO:0015679">
    <property type="term" value="P:plasma membrane copper ion transport"/>
    <property type="evidence" value="ECO:0007669"/>
    <property type="project" value="TreeGrafter"/>
</dbReference>
<dbReference type="GO" id="GO:0030313">
    <property type="term" value="C:cell envelope"/>
    <property type="evidence" value="ECO:0007669"/>
    <property type="project" value="TreeGrafter"/>
</dbReference>
<dbReference type="Gene3D" id="2.40.30.170">
    <property type="match status" value="1"/>
</dbReference>
<comment type="similarity">
    <text evidence="1">Belongs to the membrane fusion protein (MFP) (TC 8.A.1) family.</text>
</comment>
<dbReference type="AlphaFoldDB" id="A0A1H5UCK9"/>
<dbReference type="InterPro" id="IPR006143">
    <property type="entry name" value="RND_pump_MFP"/>
</dbReference>
<keyword evidence="5" id="KW-1185">Reference proteome</keyword>
<dbReference type="PANTHER" id="PTHR30097:SF4">
    <property type="entry name" value="SLR6042 PROTEIN"/>
    <property type="match status" value="1"/>
</dbReference>
<dbReference type="GO" id="GO:0060003">
    <property type="term" value="P:copper ion export"/>
    <property type="evidence" value="ECO:0007669"/>
    <property type="project" value="TreeGrafter"/>
</dbReference>
<dbReference type="Pfam" id="PF25954">
    <property type="entry name" value="Beta-barrel_RND_2"/>
    <property type="match status" value="1"/>
</dbReference>
<dbReference type="PROSITE" id="PS51257">
    <property type="entry name" value="PROKAR_LIPOPROTEIN"/>
    <property type="match status" value="1"/>
</dbReference>
<gene>
    <name evidence="4" type="ORF">SAMN03080598_01188</name>
</gene>
<accession>A0A1H5UCK9</accession>
<dbReference type="EMBL" id="FNVR01000004">
    <property type="protein sequence ID" value="SEF72855.1"/>
    <property type="molecule type" value="Genomic_DNA"/>
</dbReference>
<dbReference type="Gene3D" id="1.10.287.470">
    <property type="entry name" value="Helix hairpin bin"/>
    <property type="match status" value="1"/>
</dbReference>
<organism evidence="4 5">
    <name type="scientific">Algoriphagus boritolerans DSM 17298 = JCM 18970</name>
    <dbReference type="NCBI Taxonomy" id="1120964"/>
    <lineage>
        <taxon>Bacteria</taxon>
        <taxon>Pseudomonadati</taxon>
        <taxon>Bacteroidota</taxon>
        <taxon>Cytophagia</taxon>
        <taxon>Cytophagales</taxon>
        <taxon>Cyclobacteriaceae</taxon>
        <taxon>Algoriphagus</taxon>
    </lineage>
</organism>
<sequence>MKNIFKYISKTSMALLLGLTISSCGPQDEEVIEVNHTESENTVELTKAQFEQAGIKFGSLEKRVIGSELRVNGVIDVPPQSNISIHMPYGGFVKYTEMLPGTKVKKGQLLVVIENPEFIQFQQEYLESLAKQEFLKAEFDRQKELFDEKVASGKTFQQAKSDFLANEARIKTMEERLKLIGFNPAKIREGNISASVNIFAPVNGAVREIYTNVGKYINPQDVIMDITNAEDLHVELTVYENDIPRVQEGQRIRFALANSPEEWREAEVFLIGSGVREDRSVTVHGHLEKMHEDLKPGMYIAARIETDSNEVLAIQEEGIVRFGGKQYVFAYTGEKTENGATVHDFEMMEVIKGYTEDGYTQISLADSEKDLSALQVVTKGAFTLLAKAKNTEEEGEGHAH</sequence>
<protein>
    <submittedName>
        <fullName evidence="4">Membrane fusion protein, cobalt-zinc-cadmium efflux system</fullName>
    </submittedName>
</protein>